<reference evidence="3 4" key="1">
    <citation type="submission" date="2018-11" db="EMBL/GenBank/DDBJ databases">
        <title>Proposal to divide the Flavobacteriaceae and reorganize its genera based on Amino Acid Identity values calculated from whole genome sequences.</title>
        <authorList>
            <person name="Nicholson A.C."/>
            <person name="Gulvik C.A."/>
            <person name="Whitney A.M."/>
            <person name="Humrighouse B.W."/>
            <person name="Bell M."/>
            <person name="Holmes B."/>
            <person name="Steigerwalt A.G."/>
            <person name="Villarma A."/>
            <person name="Sheth M."/>
            <person name="Batra D."/>
            <person name="Pryor J."/>
            <person name="Bernardet J.-F."/>
            <person name="Hugo C."/>
            <person name="Kampfer P."/>
            <person name="Newman J."/>
            <person name="McQuiston J.R."/>
        </authorList>
    </citation>
    <scope>NUCLEOTIDE SEQUENCE [LARGE SCALE GENOMIC DNA]</scope>
    <source>
        <strain evidence="1 3">G0207</strain>
        <strain evidence="2 4">H5143</strain>
    </source>
</reference>
<evidence type="ECO:0000313" key="2">
    <source>
        <dbReference type="EMBL" id="AZA94558.1"/>
    </source>
</evidence>
<dbReference type="AlphaFoldDB" id="A0AAD1DKG7"/>
<name>A0AAD1DKG7_9FLAO</name>
<organism evidence="1 3">
    <name type="scientific">Chryseobacterium shandongense</name>
    <dbReference type="NCBI Taxonomy" id="1493872"/>
    <lineage>
        <taxon>Bacteria</taxon>
        <taxon>Pseudomonadati</taxon>
        <taxon>Bacteroidota</taxon>
        <taxon>Flavobacteriia</taxon>
        <taxon>Flavobacteriales</taxon>
        <taxon>Weeksellaceae</taxon>
        <taxon>Chryseobacterium group</taxon>
        <taxon>Chryseobacterium</taxon>
    </lineage>
</organism>
<evidence type="ECO:0000313" key="1">
    <source>
        <dbReference type="EMBL" id="AZA86147.1"/>
    </source>
</evidence>
<keyword evidence="4" id="KW-1185">Reference proteome</keyword>
<evidence type="ECO:0000313" key="4">
    <source>
        <dbReference type="Proteomes" id="UP000281741"/>
    </source>
</evidence>
<dbReference type="EMBL" id="CP033912">
    <property type="protein sequence ID" value="AZA94558.1"/>
    <property type="molecule type" value="Genomic_DNA"/>
</dbReference>
<protein>
    <submittedName>
        <fullName evidence="1">Uncharacterized protein</fullName>
    </submittedName>
</protein>
<proteinExistence type="predicted"/>
<dbReference type="Proteomes" id="UP000274073">
    <property type="component" value="Chromosome"/>
</dbReference>
<dbReference type="Proteomes" id="UP000281741">
    <property type="component" value="Chromosome"/>
</dbReference>
<evidence type="ECO:0000313" key="3">
    <source>
        <dbReference type="Proteomes" id="UP000274073"/>
    </source>
</evidence>
<accession>A0AAD1DKG7</accession>
<sequence>MNDFIFFIFFFCLEIEDSTKSNKRNKSSRLEISAKKYFCSLKILKLARNQHLFFGSTFVSRFKQ</sequence>
<dbReference type="EMBL" id="CP033915">
    <property type="protein sequence ID" value="AZA86147.1"/>
    <property type="molecule type" value="Genomic_DNA"/>
</dbReference>
<gene>
    <name evidence="1" type="ORF">EG349_04790</name>
    <name evidence="2" type="ORF">EG353_02815</name>
</gene>